<feature type="compositionally biased region" description="Low complexity" evidence="1">
    <location>
        <begin position="373"/>
        <end position="386"/>
    </location>
</feature>
<feature type="domain" description="AKNA" evidence="2">
    <location>
        <begin position="165"/>
        <end position="225"/>
    </location>
</feature>
<name>A0A7K4K884_9AVES</name>
<dbReference type="GO" id="GO:0060234">
    <property type="term" value="P:neuroblast delamination"/>
    <property type="evidence" value="ECO:0007669"/>
    <property type="project" value="TreeGrafter"/>
</dbReference>
<feature type="non-terminal residue" evidence="3">
    <location>
        <position position="689"/>
    </location>
</feature>
<comment type="caution">
    <text evidence="3">The sequence shown here is derived from an EMBL/GenBank/DDBJ whole genome shotgun (WGS) entry which is preliminary data.</text>
</comment>
<dbReference type="EMBL" id="VWPX01006308">
    <property type="protein sequence ID" value="NWI12166.1"/>
    <property type="molecule type" value="Genomic_DNA"/>
</dbReference>
<evidence type="ECO:0000313" key="4">
    <source>
        <dbReference type="Proteomes" id="UP000545332"/>
    </source>
</evidence>
<proteinExistence type="predicted"/>
<dbReference type="GO" id="GO:0005813">
    <property type="term" value="C:centrosome"/>
    <property type="evidence" value="ECO:0007669"/>
    <property type="project" value="TreeGrafter"/>
</dbReference>
<organism evidence="3 4">
    <name type="scientific">Crypturellus soui</name>
    <dbReference type="NCBI Taxonomy" id="458187"/>
    <lineage>
        <taxon>Eukaryota</taxon>
        <taxon>Metazoa</taxon>
        <taxon>Chordata</taxon>
        <taxon>Craniata</taxon>
        <taxon>Vertebrata</taxon>
        <taxon>Euteleostomi</taxon>
        <taxon>Archelosauria</taxon>
        <taxon>Archosauria</taxon>
        <taxon>Dinosauria</taxon>
        <taxon>Saurischia</taxon>
        <taxon>Theropoda</taxon>
        <taxon>Coelurosauria</taxon>
        <taxon>Aves</taxon>
        <taxon>Palaeognathae</taxon>
        <taxon>Tinamiformes</taxon>
        <taxon>Tinamidae</taxon>
        <taxon>Crypturellus</taxon>
    </lineage>
</organism>
<protein>
    <submittedName>
        <fullName evidence="3">AKNA factor</fullName>
    </submittedName>
</protein>
<dbReference type="AlphaFoldDB" id="A0A7K4K884"/>
<reference evidence="3 4" key="1">
    <citation type="submission" date="2019-09" db="EMBL/GenBank/DDBJ databases">
        <title>Bird 10,000 Genomes (B10K) Project - Family phase.</title>
        <authorList>
            <person name="Zhang G."/>
        </authorList>
    </citation>
    <scope>NUCLEOTIDE SEQUENCE [LARGE SCALE GENOMIC DNA]</scope>
    <source>
        <strain evidence="3">B10K-MSB-42743</strain>
        <tissue evidence="3">Heart</tissue>
    </source>
</reference>
<dbReference type="PANTHER" id="PTHR21510:SF15">
    <property type="entry name" value="MICROTUBULE ORGANIZATION PROTEIN AKNA"/>
    <property type="match status" value="1"/>
</dbReference>
<dbReference type="PANTHER" id="PTHR21510">
    <property type="entry name" value="AKNA DOMAIN-CONTAINING PROTEIN"/>
    <property type="match status" value="1"/>
</dbReference>
<feature type="compositionally biased region" description="Low complexity" evidence="1">
    <location>
        <begin position="439"/>
        <end position="452"/>
    </location>
</feature>
<feature type="compositionally biased region" description="Low complexity" evidence="1">
    <location>
        <begin position="539"/>
        <end position="549"/>
    </location>
</feature>
<dbReference type="InterPro" id="IPR052655">
    <property type="entry name" value="AKNA_Centrosome-Trans_reg"/>
</dbReference>
<gene>
    <name evidence="3" type="primary">Akna</name>
    <name evidence="3" type="ORF">CRYSOU_R15824</name>
</gene>
<dbReference type="GO" id="GO:0021849">
    <property type="term" value="P:neuroblast division in subventricular zone"/>
    <property type="evidence" value="ECO:0007669"/>
    <property type="project" value="TreeGrafter"/>
</dbReference>
<feature type="non-terminal residue" evidence="3">
    <location>
        <position position="1"/>
    </location>
</feature>
<feature type="compositionally biased region" description="Low complexity" evidence="1">
    <location>
        <begin position="226"/>
        <end position="236"/>
    </location>
</feature>
<feature type="compositionally biased region" description="Basic and acidic residues" evidence="1">
    <location>
        <begin position="503"/>
        <end position="514"/>
    </location>
</feature>
<feature type="compositionally biased region" description="Basic and acidic residues" evidence="1">
    <location>
        <begin position="654"/>
        <end position="668"/>
    </location>
</feature>
<feature type="region of interest" description="Disordered" evidence="1">
    <location>
        <begin position="224"/>
        <end position="257"/>
    </location>
</feature>
<evidence type="ECO:0000313" key="3">
    <source>
        <dbReference type="EMBL" id="NWI12166.1"/>
    </source>
</evidence>
<feature type="region of interest" description="Disordered" evidence="1">
    <location>
        <begin position="593"/>
        <end position="635"/>
    </location>
</feature>
<dbReference type="GO" id="GO:0001837">
    <property type="term" value="P:epithelial to mesenchymal transition"/>
    <property type="evidence" value="ECO:0007669"/>
    <property type="project" value="TreeGrafter"/>
</dbReference>
<evidence type="ECO:0000256" key="1">
    <source>
        <dbReference type="SAM" id="MobiDB-lite"/>
    </source>
</evidence>
<dbReference type="Pfam" id="PF12443">
    <property type="entry name" value="AKNA"/>
    <property type="match status" value="1"/>
</dbReference>
<evidence type="ECO:0000259" key="2">
    <source>
        <dbReference type="Pfam" id="PF12443"/>
    </source>
</evidence>
<feature type="compositionally biased region" description="Low complexity" evidence="1">
    <location>
        <begin position="247"/>
        <end position="257"/>
    </location>
</feature>
<feature type="region of interest" description="Disordered" evidence="1">
    <location>
        <begin position="183"/>
        <end position="202"/>
    </location>
</feature>
<feature type="region of interest" description="Disordered" evidence="1">
    <location>
        <begin position="654"/>
        <end position="689"/>
    </location>
</feature>
<sequence>HLTPSLPLQDDYHKLLTKYAEAENTIDQLRLGAKVSLYADPPKPSHSVHMGTLGSGSKVMAFSIPQARTAAISTAPAPVLQPSLDAAQGPVSQGTSSQPCSPPFPGMGCPTCPGECRCRVQHPCPGTQLTQMLAGQTHKFQAQVESFEAWVQTGKSTPQEQLQRFRKLKDTQDALERTYLQAREENRRLQQHPGTAGEFDPDRTVEGEIFCLGMRLEELKDRLERAAGSQRSPRSGSGAGSPGTGGSSASSESETGGAQLPQLLWHKRLQVEEDFGDLLEQYQHFKSLPESLSLERLSLGGSQSPEEVDGLVAGERGLGKVSCRTQSPEERRDLPASPRQPPERRVGRLPPEEPAWENDHLPHAGEPLSTTRAAAAPAGLLKPAGLQVPLSPRSSGAGSAVSRHQLRQAKPAPAQVSARRPGATVGPTASPKASRARVSQPVSQLLLSLQEQRIVSPETDSGFVGSEASRVSPLEHQPPRTGTPASLGRSGPISTAVTLHPLQRREAAPLHSEKAPMSTYTACGHGATQDGTRGPGLPPGTSSQTSSPPRWADSVTSEMAPMAPDADGTSPGGTIAVPTWPFTVNSFLPAHTDSAVEERSSASSCSPRPGKTRAPAGLTHPALCPDQTHRDLLGSRMERDRAIRALRDEVSRLQQRLEESLHRSRSYPEGKGPPRRQTVGRGLSPEEPA</sequence>
<feature type="compositionally biased region" description="Gly residues" evidence="1">
    <location>
        <begin position="237"/>
        <end position="246"/>
    </location>
</feature>
<dbReference type="OrthoDB" id="10035553at2759"/>
<keyword evidence="4" id="KW-1185">Reference proteome</keyword>
<dbReference type="InterPro" id="IPR022150">
    <property type="entry name" value="AKNA_dom"/>
</dbReference>
<dbReference type="Proteomes" id="UP000545332">
    <property type="component" value="Unassembled WGS sequence"/>
</dbReference>
<feature type="region of interest" description="Disordered" evidence="1">
    <location>
        <begin position="299"/>
        <end position="580"/>
    </location>
</feature>
<accession>A0A7K4K884</accession>